<evidence type="ECO:0000313" key="9">
    <source>
        <dbReference type="EMBL" id="AEB52317.1"/>
    </source>
</evidence>
<keyword evidence="7 8" id="KW-0449">Lipoprotein</keyword>
<protein>
    <recommendedName>
        <fullName evidence="8">Lysis protein for colicin</fullName>
    </recommendedName>
</protein>
<accession>G8EAZ9</accession>
<comment type="subcellular location">
    <subcellularLocation>
        <location evidence="2 8">Cell outer membrane</location>
        <topology evidence="2 8">Lipid-anchor</topology>
    </subcellularLocation>
</comment>
<reference evidence="9" key="1">
    <citation type="submission" date="2011-03" db="EMBL/GenBank/DDBJ databases">
        <title>Isolation and identification of a bacteriocin with antibacterial and antibiofilm activity from Citrobacter freundii.</title>
        <authorList>
            <person name="Shanks R.M.Q."/>
            <person name="Dashiff A."/>
            <person name="Alster J.S."/>
            <person name="Kadouri D.E."/>
        </authorList>
    </citation>
    <scope>NUCLEOTIDE SEQUENCE</scope>
    <source>
        <strain evidence="9">ATCC 43864</strain>
        <plasmid evidence="9">pCfc1</plasmid>
    </source>
</reference>
<dbReference type="RefSeq" id="WP_008323621.1">
    <property type="nucleotide sequence ID" value="NC_016151.1"/>
</dbReference>
<name>G8EAZ9_CITFR</name>
<evidence type="ECO:0000256" key="6">
    <source>
        <dbReference type="ARBA" id="ARBA00023237"/>
    </source>
</evidence>
<evidence type="ECO:0000256" key="4">
    <source>
        <dbReference type="ARBA" id="ARBA00023136"/>
    </source>
</evidence>
<dbReference type="PRINTS" id="PR01297">
    <property type="entry name" value="LYSISCOLICIN"/>
</dbReference>
<sequence length="51" mass="5088">MKKIIICVILLAIMLLAACQVNNVRDTGGGSVSPSSIVTGVSMGSDGVGNP</sequence>
<keyword evidence="5 8" id="KW-0564">Palmitate</keyword>
<keyword evidence="9" id="KW-0614">Plasmid</keyword>
<evidence type="ECO:0000256" key="5">
    <source>
        <dbReference type="ARBA" id="ARBA00023139"/>
    </source>
</evidence>
<organism evidence="9">
    <name type="scientific">Citrobacter freundii</name>
    <dbReference type="NCBI Taxonomy" id="546"/>
    <lineage>
        <taxon>Bacteria</taxon>
        <taxon>Pseudomonadati</taxon>
        <taxon>Pseudomonadota</taxon>
        <taxon>Gammaproteobacteria</taxon>
        <taxon>Enterobacterales</taxon>
        <taxon>Enterobacteriaceae</taxon>
        <taxon>Citrobacter</taxon>
        <taxon>Citrobacter freundii complex</taxon>
    </lineage>
</organism>
<dbReference type="GO" id="GO:0019835">
    <property type="term" value="P:cytolysis"/>
    <property type="evidence" value="ECO:0007669"/>
    <property type="project" value="UniProtKB-UniRule"/>
</dbReference>
<evidence type="ECO:0000256" key="2">
    <source>
        <dbReference type="ARBA" id="ARBA00004459"/>
    </source>
</evidence>
<comment type="function">
    <text evidence="1 8">Lysis proteins are required for both colicin release and partial cell lysis.</text>
</comment>
<dbReference type="PROSITE" id="PS51257">
    <property type="entry name" value="PROKAR_LIPOPROTEIN"/>
    <property type="match status" value="1"/>
</dbReference>
<dbReference type="EMBL" id="JF795024">
    <property type="protein sequence ID" value="AEB52317.1"/>
    <property type="molecule type" value="Genomic_DNA"/>
</dbReference>
<dbReference type="Pfam" id="PF02402">
    <property type="entry name" value="Lysis_col"/>
    <property type="match status" value="1"/>
</dbReference>
<evidence type="ECO:0000256" key="3">
    <source>
        <dbReference type="ARBA" id="ARBA00022729"/>
    </source>
</evidence>
<dbReference type="GO" id="GO:0009279">
    <property type="term" value="C:cell outer membrane"/>
    <property type="evidence" value="ECO:0007669"/>
    <property type="project" value="UniProtKB-SubCell"/>
</dbReference>
<keyword evidence="4 8" id="KW-0472">Membrane</keyword>
<evidence type="ECO:0000256" key="8">
    <source>
        <dbReference type="RuleBase" id="RU368108"/>
    </source>
</evidence>
<evidence type="ECO:0000256" key="7">
    <source>
        <dbReference type="ARBA" id="ARBA00023288"/>
    </source>
</evidence>
<evidence type="ECO:0000256" key="1">
    <source>
        <dbReference type="ARBA" id="ARBA00004040"/>
    </source>
</evidence>
<geneLocation type="plasmid" evidence="9">
    <name>pCfc1</name>
</geneLocation>
<proteinExistence type="predicted"/>
<dbReference type="SMR" id="G8EAZ9"/>
<keyword evidence="6 8" id="KW-0998">Cell outer membrane</keyword>
<dbReference type="InterPro" id="IPR003059">
    <property type="entry name" value="Lysis_col"/>
</dbReference>
<keyword evidence="3 8" id="KW-0732">Signal</keyword>
<dbReference type="AlphaFoldDB" id="G8EAZ9"/>